<evidence type="ECO:0000313" key="4">
    <source>
        <dbReference type="Proteomes" id="UP001153618"/>
    </source>
</evidence>
<dbReference type="Gene3D" id="1.10.287.110">
    <property type="entry name" value="DnaJ domain"/>
    <property type="match status" value="1"/>
</dbReference>
<dbReference type="Proteomes" id="UP001153618">
    <property type="component" value="Unassembled WGS sequence"/>
</dbReference>
<organism evidence="3 4">
    <name type="scientific">Penicillium olsonii</name>
    <dbReference type="NCBI Taxonomy" id="99116"/>
    <lineage>
        <taxon>Eukaryota</taxon>
        <taxon>Fungi</taxon>
        <taxon>Dikarya</taxon>
        <taxon>Ascomycota</taxon>
        <taxon>Pezizomycotina</taxon>
        <taxon>Eurotiomycetes</taxon>
        <taxon>Eurotiomycetidae</taxon>
        <taxon>Eurotiales</taxon>
        <taxon>Aspergillaceae</taxon>
        <taxon>Penicillium</taxon>
    </lineage>
</organism>
<feature type="region of interest" description="Disordered" evidence="1">
    <location>
        <begin position="264"/>
        <end position="311"/>
    </location>
</feature>
<dbReference type="SUPFAM" id="SSF46565">
    <property type="entry name" value="Chaperone J-domain"/>
    <property type="match status" value="1"/>
</dbReference>
<dbReference type="SMART" id="SM00271">
    <property type="entry name" value="DnaJ"/>
    <property type="match status" value="1"/>
</dbReference>
<dbReference type="InterPro" id="IPR036869">
    <property type="entry name" value="J_dom_sf"/>
</dbReference>
<reference evidence="3" key="1">
    <citation type="submission" date="2021-07" db="EMBL/GenBank/DDBJ databases">
        <authorList>
            <person name="Branca A.L. A."/>
        </authorList>
    </citation>
    <scope>NUCLEOTIDE SEQUENCE</scope>
</reference>
<feature type="domain" description="J" evidence="2">
    <location>
        <begin position="64"/>
        <end position="136"/>
    </location>
</feature>
<sequence length="311" mass="35774">MFKKPNLLRGGSLQPLNLSLPLLLSRPAFSRLHGPQGIYTNRFYATASHFPHQDYSWPSNSSLTPYDVLNLPRGAPYSKRNYYDLVKIYHPDRPLKDHPLFHQLTPEIRLQRYRIVVDAHELLSDPSKRATYDRTGAGWVHTVPDTKVDWQTPGPSVYANATWEDWERWHNRHQAPQQHVVDQRTFVRLLILLVLFGGALQASWIGKLRTEVDDRLRELNEDSARFLRNRQEETVKQMNSNEARVQGFLIRRDPTGAGLKDAEQSVYQKELNPRRGLKTDQTVEQKEPVSDLSGDDVLGSTHAEPPRTSAT</sequence>
<dbReference type="AlphaFoldDB" id="A0A9W4IHF8"/>
<dbReference type="PROSITE" id="PS00636">
    <property type="entry name" value="DNAJ_1"/>
    <property type="match status" value="1"/>
</dbReference>
<dbReference type="EMBL" id="CAJVOS010000093">
    <property type="protein sequence ID" value="CAG8282077.1"/>
    <property type="molecule type" value="Genomic_DNA"/>
</dbReference>
<feature type="compositionally biased region" description="Basic and acidic residues" evidence="1">
    <location>
        <begin position="271"/>
        <end position="289"/>
    </location>
</feature>
<evidence type="ECO:0000313" key="3">
    <source>
        <dbReference type="EMBL" id="CAG8282077.1"/>
    </source>
</evidence>
<evidence type="ECO:0000259" key="2">
    <source>
        <dbReference type="PROSITE" id="PS50076"/>
    </source>
</evidence>
<dbReference type="InterPro" id="IPR018253">
    <property type="entry name" value="DnaJ_domain_CS"/>
</dbReference>
<dbReference type="Pfam" id="PF00226">
    <property type="entry name" value="DnaJ"/>
    <property type="match status" value="1"/>
</dbReference>
<name>A0A9W4IHF8_PENOL</name>
<dbReference type="OrthoDB" id="17458at2759"/>
<protein>
    <recommendedName>
        <fullName evidence="2">J domain-containing protein</fullName>
    </recommendedName>
</protein>
<dbReference type="CDD" id="cd06257">
    <property type="entry name" value="DnaJ"/>
    <property type="match status" value="1"/>
</dbReference>
<keyword evidence="4" id="KW-1185">Reference proteome</keyword>
<comment type="caution">
    <text evidence="3">The sequence shown here is derived from an EMBL/GenBank/DDBJ whole genome shotgun (WGS) entry which is preliminary data.</text>
</comment>
<proteinExistence type="predicted"/>
<dbReference type="PROSITE" id="PS50076">
    <property type="entry name" value="DNAJ_2"/>
    <property type="match status" value="1"/>
</dbReference>
<accession>A0A9W4IHF8</accession>
<evidence type="ECO:0000256" key="1">
    <source>
        <dbReference type="SAM" id="MobiDB-lite"/>
    </source>
</evidence>
<dbReference type="InterPro" id="IPR001623">
    <property type="entry name" value="DnaJ_domain"/>
</dbReference>
<gene>
    <name evidence="3" type="ORF">POLS_LOCUS9494</name>
</gene>